<feature type="transmembrane region" description="Helical" evidence="1">
    <location>
        <begin position="12"/>
        <end position="31"/>
    </location>
</feature>
<name>A0A0A9G1H4_ARUDO</name>
<proteinExistence type="predicted"/>
<reference evidence="2" key="1">
    <citation type="submission" date="2014-09" db="EMBL/GenBank/DDBJ databases">
        <authorList>
            <person name="Magalhaes I.L.F."/>
            <person name="Oliveira U."/>
            <person name="Santos F.R."/>
            <person name="Vidigal T.H.D.A."/>
            <person name="Brescovit A.D."/>
            <person name="Santos A.J."/>
        </authorList>
    </citation>
    <scope>NUCLEOTIDE SEQUENCE</scope>
    <source>
        <tissue evidence="2">Shoot tissue taken approximately 20 cm above the soil surface</tissue>
    </source>
</reference>
<organism evidence="2">
    <name type="scientific">Arundo donax</name>
    <name type="common">Giant reed</name>
    <name type="synonym">Donax arundinaceus</name>
    <dbReference type="NCBI Taxonomy" id="35708"/>
    <lineage>
        <taxon>Eukaryota</taxon>
        <taxon>Viridiplantae</taxon>
        <taxon>Streptophyta</taxon>
        <taxon>Embryophyta</taxon>
        <taxon>Tracheophyta</taxon>
        <taxon>Spermatophyta</taxon>
        <taxon>Magnoliopsida</taxon>
        <taxon>Liliopsida</taxon>
        <taxon>Poales</taxon>
        <taxon>Poaceae</taxon>
        <taxon>PACMAD clade</taxon>
        <taxon>Arundinoideae</taxon>
        <taxon>Arundineae</taxon>
        <taxon>Arundo</taxon>
    </lineage>
</organism>
<reference evidence="2" key="2">
    <citation type="journal article" date="2015" name="Data Brief">
        <title>Shoot transcriptome of the giant reed, Arundo donax.</title>
        <authorList>
            <person name="Barrero R.A."/>
            <person name="Guerrero F.D."/>
            <person name="Moolhuijzen P."/>
            <person name="Goolsby J.A."/>
            <person name="Tidwell J."/>
            <person name="Bellgard S.E."/>
            <person name="Bellgard M.I."/>
        </authorList>
    </citation>
    <scope>NUCLEOTIDE SEQUENCE</scope>
    <source>
        <tissue evidence="2">Shoot tissue taken approximately 20 cm above the soil surface</tissue>
    </source>
</reference>
<dbReference type="EMBL" id="GBRH01180572">
    <property type="protein sequence ID" value="JAE17324.1"/>
    <property type="molecule type" value="Transcribed_RNA"/>
</dbReference>
<keyword evidence="1" id="KW-1133">Transmembrane helix</keyword>
<protein>
    <submittedName>
        <fullName evidence="2">Uncharacterized protein</fullName>
    </submittedName>
</protein>
<accession>A0A0A9G1H4</accession>
<sequence length="40" mass="4654">MMDVKYESTAMSRLTYGPCFSLVSFLGGRLWKLSSWYDNL</sequence>
<keyword evidence="1" id="KW-0812">Transmembrane</keyword>
<evidence type="ECO:0000313" key="2">
    <source>
        <dbReference type="EMBL" id="JAE17324.1"/>
    </source>
</evidence>
<keyword evidence="1" id="KW-0472">Membrane</keyword>
<evidence type="ECO:0000256" key="1">
    <source>
        <dbReference type="SAM" id="Phobius"/>
    </source>
</evidence>
<dbReference type="AlphaFoldDB" id="A0A0A9G1H4"/>